<evidence type="ECO:0000313" key="11">
    <source>
        <dbReference type="EMBL" id="HGV54531.1"/>
    </source>
</evidence>
<evidence type="ECO:0000256" key="6">
    <source>
        <dbReference type="ARBA" id="ARBA00022982"/>
    </source>
</evidence>
<evidence type="ECO:0000259" key="10">
    <source>
        <dbReference type="PROSITE" id="PS51379"/>
    </source>
</evidence>
<evidence type="ECO:0000256" key="5">
    <source>
        <dbReference type="ARBA" id="ARBA00022723"/>
    </source>
</evidence>
<dbReference type="InterPro" id="IPR012206">
    <property type="entry name" value="Fd_FixX"/>
</dbReference>
<dbReference type="PANTHER" id="PTHR43082:SF3">
    <property type="entry name" value="FERREDOXIN-LIKE PROTEIN YDIT"/>
    <property type="match status" value="1"/>
</dbReference>
<dbReference type="GO" id="GO:0051536">
    <property type="term" value="F:iron-sulfur cluster binding"/>
    <property type="evidence" value="ECO:0007669"/>
    <property type="project" value="UniProtKB-KW"/>
</dbReference>
<proteinExistence type="predicted"/>
<protein>
    <recommendedName>
        <fullName evidence="3">Ferredoxin-like protein</fullName>
    </recommendedName>
</protein>
<evidence type="ECO:0000256" key="1">
    <source>
        <dbReference type="ARBA" id="ARBA00003208"/>
    </source>
</evidence>
<evidence type="ECO:0000256" key="3">
    <source>
        <dbReference type="ARBA" id="ARBA00020378"/>
    </source>
</evidence>
<sequence length="98" mass="11030">MVKGNSVNIDEKISSVKFFVDEEYPHLRIIDQNVCKQCVDKPCLSFCPACVYRKGEEGKILVSYQACLECGSCRVGCPYNNIAWEYPRGGFGVSYKFG</sequence>
<reference evidence="11" key="1">
    <citation type="journal article" date="2020" name="mSystems">
        <title>Genome- and Community-Level Interaction Insights into Carbon Utilization and Element Cycling Functions of Hydrothermarchaeota in Hydrothermal Sediment.</title>
        <authorList>
            <person name="Zhou Z."/>
            <person name="Liu Y."/>
            <person name="Xu W."/>
            <person name="Pan J."/>
            <person name="Luo Z.H."/>
            <person name="Li M."/>
        </authorList>
    </citation>
    <scope>NUCLEOTIDE SEQUENCE [LARGE SCALE GENOMIC DNA]</scope>
    <source>
        <strain evidence="11">SpSt-605</strain>
    </source>
</reference>
<accession>A0A832GMS3</accession>
<dbReference type="PIRSF" id="PIRSF036548">
    <property type="entry name" value="Fdx_FixX"/>
    <property type="match status" value="1"/>
</dbReference>
<evidence type="ECO:0000256" key="4">
    <source>
        <dbReference type="ARBA" id="ARBA00022448"/>
    </source>
</evidence>
<name>A0A832GMS3_9BACT</name>
<dbReference type="PROSITE" id="PS00198">
    <property type="entry name" value="4FE4S_FER_1"/>
    <property type="match status" value="1"/>
</dbReference>
<keyword evidence="9" id="KW-0535">Nitrogen fixation</keyword>
<dbReference type="GO" id="GO:0005506">
    <property type="term" value="F:iron ion binding"/>
    <property type="evidence" value="ECO:0007669"/>
    <property type="project" value="InterPro"/>
</dbReference>
<dbReference type="PROSITE" id="PS51379">
    <property type="entry name" value="4FE4S_FER_2"/>
    <property type="match status" value="1"/>
</dbReference>
<dbReference type="InterPro" id="IPR017900">
    <property type="entry name" value="4Fe4S_Fe_S_CS"/>
</dbReference>
<organism evidence="11">
    <name type="scientific">Caldimicrobium thiodismutans</name>
    <dbReference type="NCBI Taxonomy" id="1653476"/>
    <lineage>
        <taxon>Bacteria</taxon>
        <taxon>Pseudomonadati</taxon>
        <taxon>Thermodesulfobacteriota</taxon>
        <taxon>Thermodesulfobacteria</taxon>
        <taxon>Thermodesulfobacteriales</taxon>
        <taxon>Thermodesulfobacteriaceae</taxon>
        <taxon>Caldimicrobium</taxon>
    </lineage>
</organism>
<dbReference type="PANTHER" id="PTHR43082">
    <property type="entry name" value="FERREDOXIN-LIKE"/>
    <property type="match status" value="1"/>
</dbReference>
<dbReference type="Pfam" id="PF05187">
    <property type="entry name" value="Fer4_ETF_QO"/>
    <property type="match status" value="1"/>
</dbReference>
<dbReference type="InterPro" id="IPR007859">
    <property type="entry name" value="ETF-QO/FixX_C"/>
</dbReference>
<gene>
    <name evidence="11" type="ORF">ENT73_00390</name>
</gene>
<keyword evidence="4" id="KW-0813">Transport</keyword>
<evidence type="ECO:0000256" key="9">
    <source>
        <dbReference type="ARBA" id="ARBA00023231"/>
    </source>
</evidence>
<dbReference type="EMBL" id="DSZU01000009">
    <property type="protein sequence ID" value="HGV54531.1"/>
    <property type="molecule type" value="Genomic_DNA"/>
</dbReference>
<keyword evidence="7" id="KW-0408">Iron</keyword>
<dbReference type="AlphaFoldDB" id="A0A832GMS3"/>
<evidence type="ECO:0000256" key="2">
    <source>
        <dbReference type="ARBA" id="ARBA00009192"/>
    </source>
</evidence>
<keyword evidence="5" id="KW-0479">Metal-binding</keyword>
<dbReference type="InterPro" id="IPR017896">
    <property type="entry name" value="4Fe4S_Fe-S-bd"/>
</dbReference>
<dbReference type="SUPFAM" id="SSF54862">
    <property type="entry name" value="4Fe-4S ferredoxins"/>
    <property type="match status" value="1"/>
</dbReference>
<evidence type="ECO:0000256" key="7">
    <source>
        <dbReference type="ARBA" id="ARBA00023004"/>
    </source>
</evidence>
<dbReference type="Gene3D" id="3.30.70.20">
    <property type="match status" value="1"/>
</dbReference>
<comment type="similarity">
    <text evidence="2">To ferredoxins from P.putida and C.tartarivorum, ferredoxin I from A.vinelandii, ferredoxin II from D.desulfuricans.</text>
</comment>
<comment type="function">
    <text evidence="1">Could be a 3Fe-4S cluster-containing protein.</text>
</comment>
<keyword evidence="6" id="KW-0249">Electron transport</keyword>
<comment type="caution">
    <text evidence="11">The sequence shown here is derived from an EMBL/GenBank/DDBJ whole genome shotgun (WGS) entry which is preliminary data.</text>
</comment>
<keyword evidence="8" id="KW-0411">Iron-sulfur</keyword>
<feature type="domain" description="4Fe-4S ferredoxin-type" evidence="10">
    <location>
        <begin position="58"/>
        <end position="87"/>
    </location>
</feature>
<evidence type="ECO:0000256" key="8">
    <source>
        <dbReference type="ARBA" id="ARBA00023014"/>
    </source>
</evidence>